<dbReference type="GO" id="GO:0008270">
    <property type="term" value="F:zinc ion binding"/>
    <property type="evidence" value="ECO:0007669"/>
    <property type="project" value="UniProtKB-KW"/>
</dbReference>
<feature type="domain" description="C2H2-type" evidence="7">
    <location>
        <begin position="4"/>
        <end position="26"/>
    </location>
</feature>
<dbReference type="AlphaFoldDB" id="A0A7L3HLE2"/>
<dbReference type="FunFam" id="3.30.160.60:FF:000446">
    <property type="entry name" value="Zinc finger protein"/>
    <property type="match status" value="1"/>
</dbReference>
<feature type="region of interest" description="Disordered" evidence="6">
    <location>
        <begin position="58"/>
        <end position="88"/>
    </location>
</feature>
<dbReference type="SUPFAM" id="SSF57667">
    <property type="entry name" value="beta-beta-alpha zinc fingers"/>
    <property type="match status" value="2"/>
</dbReference>
<dbReference type="InterPro" id="IPR036236">
    <property type="entry name" value="Znf_C2H2_sf"/>
</dbReference>
<keyword evidence="9" id="KW-1185">Reference proteome</keyword>
<evidence type="ECO:0000256" key="2">
    <source>
        <dbReference type="ARBA" id="ARBA00022737"/>
    </source>
</evidence>
<dbReference type="PROSITE" id="PS00028">
    <property type="entry name" value="ZINC_FINGER_C2H2_1"/>
    <property type="match status" value="1"/>
</dbReference>
<organism evidence="8 9">
    <name type="scientific">Buphagus erythrorhynchus</name>
    <name type="common">red-billed oxpecker</name>
    <dbReference type="NCBI Taxonomy" id="245048"/>
    <lineage>
        <taxon>Eukaryota</taxon>
        <taxon>Metazoa</taxon>
        <taxon>Chordata</taxon>
        <taxon>Craniata</taxon>
        <taxon>Vertebrata</taxon>
        <taxon>Euteleostomi</taxon>
        <taxon>Archelosauria</taxon>
        <taxon>Archosauria</taxon>
        <taxon>Dinosauria</taxon>
        <taxon>Saurischia</taxon>
        <taxon>Theropoda</taxon>
        <taxon>Coelurosauria</taxon>
        <taxon>Aves</taxon>
        <taxon>Neognathae</taxon>
        <taxon>Neoaves</taxon>
        <taxon>Telluraves</taxon>
        <taxon>Australaves</taxon>
        <taxon>Passeriformes</taxon>
        <taxon>Sturnidae</taxon>
        <taxon>Buphagus</taxon>
    </lineage>
</organism>
<dbReference type="FunFam" id="3.30.160.60:FF:000706">
    <property type="entry name" value="Zinc finger protein"/>
    <property type="match status" value="1"/>
</dbReference>
<dbReference type="EMBL" id="VZTT01198788">
    <property type="protein sequence ID" value="NXU06075.1"/>
    <property type="molecule type" value="Genomic_DNA"/>
</dbReference>
<dbReference type="Proteomes" id="UP000566314">
    <property type="component" value="Unassembled WGS sequence"/>
</dbReference>
<dbReference type="PANTHER" id="PTHR23226:SF377">
    <property type="entry name" value="ZINC FINGER AND SCAN DOMAIN-CONTAINING PROTEIN 20"/>
    <property type="match status" value="1"/>
</dbReference>
<sequence>QRSLTCLECGQTFGLSSHLQRHRRAHKPALVAKCRDCGRAVAPPGQRPYKCVDCGKSFTRRPKESPTASPAGKQRQQRRAGPASHSLAIPNTCGECWQSFSQSSDLAKH</sequence>
<keyword evidence="2" id="KW-0677">Repeat</keyword>
<dbReference type="GO" id="GO:0000981">
    <property type="term" value="F:DNA-binding transcription factor activity, RNA polymerase II-specific"/>
    <property type="evidence" value="ECO:0007669"/>
    <property type="project" value="TreeGrafter"/>
</dbReference>
<keyword evidence="4" id="KW-0862">Zinc</keyword>
<dbReference type="Pfam" id="PF00096">
    <property type="entry name" value="zf-C2H2"/>
    <property type="match status" value="2"/>
</dbReference>
<dbReference type="PANTHER" id="PTHR23226">
    <property type="entry name" value="ZINC FINGER AND SCAN DOMAIN-CONTAINING"/>
    <property type="match status" value="1"/>
</dbReference>
<dbReference type="InterPro" id="IPR013083">
    <property type="entry name" value="Znf_RING/FYVE/PHD"/>
</dbReference>
<dbReference type="Gene3D" id="3.30.160.60">
    <property type="entry name" value="Classic Zinc Finger"/>
    <property type="match status" value="1"/>
</dbReference>
<evidence type="ECO:0000259" key="7">
    <source>
        <dbReference type="PROSITE" id="PS50157"/>
    </source>
</evidence>
<evidence type="ECO:0000256" key="4">
    <source>
        <dbReference type="ARBA" id="ARBA00022833"/>
    </source>
</evidence>
<feature type="non-terminal residue" evidence="8">
    <location>
        <position position="109"/>
    </location>
</feature>
<evidence type="ECO:0000256" key="6">
    <source>
        <dbReference type="SAM" id="MobiDB-lite"/>
    </source>
</evidence>
<dbReference type="GO" id="GO:0000978">
    <property type="term" value="F:RNA polymerase II cis-regulatory region sequence-specific DNA binding"/>
    <property type="evidence" value="ECO:0007669"/>
    <property type="project" value="TreeGrafter"/>
</dbReference>
<protein>
    <submittedName>
        <fullName evidence="8">ZN430 protein</fullName>
    </submittedName>
</protein>
<evidence type="ECO:0000256" key="1">
    <source>
        <dbReference type="ARBA" id="ARBA00022723"/>
    </source>
</evidence>
<dbReference type="OrthoDB" id="9439903at2759"/>
<evidence type="ECO:0000256" key="3">
    <source>
        <dbReference type="ARBA" id="ARBA00022771"/>
    </source>
</evidence>
<gene>
    <name evidence="8" type="primary">Znf430</name>
    <name evidence="8" type="ORF">BUPERY_R01832</name>
</gene>
<dbReference type="Gene3D" id="3.30.40.10">
    <property type="entry name" value="Zinc/RING finger domain, C3HC4 (zinc finger)"/>
    <property type="match status" value="1"/>
</dbReference>
<evidence type="ECO:0000313" key="9">
    <source>
        <dbReference type="Proteomes" id="UP000566314"/>
    </source>
</evidence>
<dbReference type="PROSITE" id="PS50157">
    <property type="entry name" value="ZINC_FINGER_C2H2_2"/>
    <property type="match status" value="2"/>
</dbReference>
<feature type="non-terminal residue" evidence="8">
    <location>
        <position position="1"/>
    </location>
</feature>
<reference evidence="8 9" key="1">
    <citation type="submission" date="2019-09" db="EMBL/GenBank/DDBJ databases">
        <title>Bird 10,000 Genomes (B10K) Project - Family phase.</title>
        <authorList>
            <person name="Zhang G."/>
        </authorList>
    </citation>
    <scope>NUCLEOTIDE SEQUENCE [LARGE SCALE GENOMIC DNA]</scope>
    <source>
        <strain evidence="8">B10K-DU-012-02</strain>
    </source>
</reference>
<dbReference type="InterPro" id="IPR013087">
    <property type="entry name" value="Znf_C2H2_type"/>
</dbReference>
<feature type="domain" description="C2H2-type" evidence="7">
    <location>
        <begin position="91"/>
        <end position="109"/>
    </location>
</feature>
<proteinExistence type="predicted"/>
<keyword evidence="1" id="KW-0479">Metal-binding</keyword>
<evidence type="ECO:0000256" key="5">
    <source>
        <dbReference type="PROSITE-ProRule" id="PRU00042"/>
    </source>
</evidence>
<keyword evidence="3 5" id="KW-0863">Zinc-finger</keyword>
<accession>A0A7L3HLE2</accession>
<name>A0A7L3HLE2_9PASS</name>
<evidence type="ECO:0000313" key="8">
    <source>
        <dbReference type="EMBL" id="NXU06075.1"/>
    </source>
</evidence>
<comment type="caution">
    <text evidence="8">The sequence shown here is derived from an EMBL/GenBank/DDBJ whole genome shotgun (WGS) entry which is preliminary data.</text>
</comment>